<evidence type="ECO:0000313" key="8">
    <source>
        <dbReference type="Proteomes" id="UP000199152"/>
    </source>
</evidence>
<dbReference type="RefSeq" id="WP_177212595.1">
    <property type="nucleotide sequence ID" value="NZ_FOSW01000001.1"/>
</dbReference>
<keyword evidence="2" id="KW-1003">Cell membrane</keyword>
<dbReference type="GO" id="GO:0005886">
    <property type="term" value="C:plasma membrane"/>
    <property type="evidence" value="ECO:0007669"/>
    <property type="project" value="UniProtKB-SubCell"/>
</dbReference>
<accession>A0A1I3ZAQ1</accession>
<protein>
    <submittedName>
        <fullName evidence="7">Membrane protein</fullName>
    </submittedName>
</protein>
<dbReference type="Pfam" id="PF03631">
    <property type="entry name" value="Virul_fac_BrkB"/>
    <property type="match status" value="1"/>
</dbReference>
<evidence type="ECO:0000256" key="3">
    <source>
        <dbReference type="ARBA" id="ARBA00022692"/>
    </source>
</evidence>
<evidence type="ECO:0000256" key="5">
    <source>
        <dbReference type="ARBA" id="ARBA00023136"/>
    </source>
</evidence>
<evidence type="ECO:0000256" key="2">
    <source>
        <dbReference type="ARBA" id="ARBA00022475"/>
    </source>
</evidence>
<dbReference type="InterPro" id="IPR017039">
    <property type="entry name" value="Virul_fac_BrkB"/>
</dbReference>
<keyword evidence="8" id="KW-1185">Reference proteome</keyword>
<feature type="transmembrane region" description="Helical" evidence="6">
    <location>
        <begin position="23"/>
        <end position="52"/>
    </location>
</feature>
<keyword evidence="3 6" id="KW-0812">Transmembrane</keyword>
<dbReference type="Proteomes" id="UP000199152">
    <property type="component" value="Unassembled WGS sequence"/>
</dbReference>
<organism evidence="7 8">
    <name type="scientific">Geodermatophilus ruber</name>
    <dbReference type="NCBI Taxonomy" id="504800"/>
    <lineage>
        <taxon>Bacteria</taxon>
        <taxon>Bacillati</taxon>
        <taxon>Actinomycetota</taxon>
        <taxon>Actinomycetes</taxon>
        <taxon>Geodermatophilales</taxon>
        <taxon>Geodermatophilaceae</taxon>
        <taxon>Geodermatophilus</taxon>
    </lineage>
</organism>
<evidence type="ECO:0000256" key="4">
    <source>
        <dbReference type="ARBA" id="ARBA00022989"/>
    </source>
</evidence>
<gene>
    <name evidence="7" type="ORF">SAMN04488085_101434</name>
</gene>
<dbReference type="AlphaFoldDB" id="A0A1I3ZAQ1"/>
<evidence type="ECO:0000256" key="6">
    <source>
        <dbReference type="SAM" id="Phobius"/>
    </source>
</evidence>
<feature type="transmembrane region" description="Helical" evidence="6">
    <location>
        <begin position="125"/>
        <end position="147"/>
    </location>
</feature>
<reference evidence="7 8" key="1">
    <citation type="submission" date="2016-10" db="EMBL/GenBank/DDBJ databases">
        <authorList>
            <person name="de Groot N.N."/>
        </authorList>
    </citation>
    <scope>NUCLEOTIDE SEQUENCE [LARGE SCALE GENOMIC DNA]</scope>
    <source>
        <strain evidence="7 8">DSM 45317</strain>
    </source>
</reference>
<keyword evidence="5 6" id="KW-0472">Membrane</keyword>
<dbReference type="EMBL" id="FOSW01000001">
    <property type="protein sequence ID" value="SFK40781.1"/>
    <property type="molecule type" value="Genomic_DNA"/>
</dbReference>
<feature type="transmembrane region" description="Helical" evidence="6">
    <location>
        <begin position="78"/>
        <end position="104"/>
    </location>
</feature>
<feature type="transmembrane region" description="Helical" evidence="6">
    <location>
        <begin position="234"/>
        <end position="258"/>
    </location>
</feature>
<evidence type="ECO:0000256" key="1">
    <source>
        <dbReference type="ARBA" id="ARBA00004651"/>
    </source>
</evidence>
<proteinExistence type="predicted"/>
<name>A0A1I3ZAQ1_9ACTN</name>
<comment type="subcellular location">
    <subcellularLocation>
        <location evidence="1">Cell membrane</location>
        <topology evidence="1">Multi-pass membrane protein</topology>
    </subcellularLocation>
</comment>
<keyword evidence="4 6" id="KW-1133">Transmembrane helix</keyword>
<feature type="transmembrane region" description="Helical" evidence="6">
    <location>
        <begin position="194"/>
        <end position="222"/>
    </location>
</feature>
<dbReference type="InParanoid" id="A0A1I3ZAQ1"/>
<evidence type="ECO:0000313" key="7">
    <source>
        <dbReference type="EMBL" id="SFK40781.1"/>
    </source>
</evidence>
<sequence length="290" mass="30356">MDLRREASGLLTAVRARLRGRDLALVAAGLTFYAGIAVVPLLLVAFALTALLTSPDTVRELSARLGDLLPPELGAPGALRALTAAGVALDPLEFALALLPLSLYGEGLRRALLRFVPRRDTLTGWRGRLLGLPLVLITPLLLYPLLLAASAMADLTERGVPLGSLAVGYYAVLAALTVPLLWGFGVVGPGHLRWPALVVGVLFTAACLSGFLQGFVLFLALPLALGAPFGGLDVVGAVVAISLWLFLLHLVVIGGWLLTQSLDERLRAGAPGRGSAGELGTPGHLRRGQR</sequence>
<feature type="transmembrane region" description="Helical" evidence="6">
    <location>
        <begin position="167"/>
        <end position="187"/>
    </location>
</feature>